<dbReference type="OrthoDB" id="526941at2759"/>
<accession>A0A8H7W768</accession>
<evidence type="ECO:0000313" key="3">
    <source>
        <dbReference type="Proteomes" id="UP000664132"/>
    </source>
</evidence>
<dbReference type="AlphaFoldDB" id="A0A8H7W768"/>
<reference evidence="2" key="1">
    <citation type="submission" date="2021-02" db="EMBL/GenBank/DDBJ databases">
        <title>Genome sequence Cadophora malorum strain M34.</title>
        <authorList>
            <person name="Stefanovic E."/>
            <person name="Vu D."/>
            <person name="Scully C."/>
            <person name="Dijksterhuis J."/>
            <person name="Roader J."/>
            <person name="Houbraken J."/>
        </authorList>
    </citation>
    <scope>NUCLEOTIDE SEQUENCE</scope>
    <source>
        <strain evidence="2">M34</strain>
    </source>
</reference>
<proteinExistence type="predicted"/>
<organism evidence="2 3">
    <name type="scientific">Cadophora malorum</name>
    <dbReference type="NCBI Taxonomy" id="108018"/>
    <lineage>
        <taxon>Eukaryota</taxon>
        <taxon>Fungi</taxon>
        <taxon>Dikarya</taxon>
        <taxon>Ascomycota</taxon>
        <taxon>Pezizomycotina</taxon>
        <taxon>Leotiomycetes</taxon>
        <taxon>Helotiales</taxon>
        <taxon>Ploettnerulaceae</taxon>
        <taxon>Cadophora</taxon>
    </lineage>
</organism>
<keyword evidence="1" id="KW-0472">Membrane</keyword>
<evidence type="ECO:0000313" key="2">
    <source>
        <dbReference type="EMBL" id="KAG4419680.1"/>
    </source>
</evidence>
<name>A0A8H7W768_9HELO</name>
<comment type="caution">
    <text evidence="2">The sequence shown here is derived from an EMBL/GenBank/DDBJ whole genome shotgun (WGS) entry which is preliminary data.</text>
</comment>
<sequence length="368" mass="41885">MQFLSNNQTRARLPWIGALCALFLIWSLVSLGVNLKPFTITLDDQPLDHLGQPDKNIGPIPVAKSTPPKYPAFEDQVLNANDTEYVSERPLILYAYFETELARKNLQFYIKHALHNAADFLFIFNGDTDADKLLPEAGNIRSIHRENKCYDLGAFAEVLTTNDLYKKYKKYITMNASIRGPFLPYWSQGCWSDMYLSKITEDTKLVGMTMNCNIRNHIQSMIWAYDRTTIELLLFPSADLVKKYKEILGPYVLDPVTPVPAMTAPGINSCPHEYWDAVAIEVYATGLIQAAGYKVDAMMYAFHSSKNYQQECKQNGDVLVHGRYYGMDLHPYDTVFAKTNRGIGPLVLERLTDWTDGNGYTSYDHCHI</sequence>
<keyword evidence="1" id="KW-1133">Transmembrane helix</keyword>
<evidence type="ECO:0000256" key="1">
    <source>
        <dbReference type="SAM" id="Phobius"/>
    </source>
</evidence>
<feature type="transmembrane region" description="Helical" evidence="1">
    <location>
        <begin position="12"/>
        <end position="33"/>
    </location>
</feature>
<dbReference type="Proteomes" id="UP000664132">
    <property type="component" value="Unassembled WGS sequence"/>
</dbReference>
<protein>
    <submittedName>
        <fullName evidence="2">Uncharacterized protein</fullName>
    </submittedName>
</protein>
<gene>
    <name evidence="2" type="ORF">IFR04_007180</name>
</gene>
<keyword evidence="3" id="KW-1185">Reference proteome</keyword>
<keyword evidence="1" id="KW-0812">Transmembrane</keyword>
<dbReference type="EMBL" id="JAFJYH010000100">
    <property type="protein sequence ID" value="KAG4419680.1"/>
    <property type="molecule type" value="Genomic_DNA"/>
</dbReference>